<evidence type="ECO:0000313" key="9">
    <source>
        <dbReference type="Proteomes" id="UP000766336"/>
    </source>
</evidence>
<comment type="caution">
    <text evidence="8">The sequence shown here is derived from an EMBL/GenBank/DDBJ whole genome shotgun (WGS) entry which is preliminary data.</text>
</comment>
<feature type="compositionally biased region" description="Basic residues" evidence="6">
    <location>
        <begin position="194"/>
        <end position="210"/>
    </location>
</feature>
<keyword evidence="2 5" id="KW-0378">Hydrolase</keyword>
<dbReference type="InterPro" id="IPR036157">
    <property type="entry name" value="dUTPase-like_sf"/>
</dbReference>
<dbReference type="CDD" id="cd07557">
    <property type="entry name" value="trimeric_dUTPase"/>
    <property type="match status" value="1"/>
</dbReference>
<feature type="compositionally biased region" description="Basic and acidic residues" evidence="6">
    <location>
        <begin position="241"/>
        <end position="250"/>
    </location>
</feature>
<feature type="compositionally biased region" description="Basic and acidic residues" evidence="6">
    <location>
        <begin position="179"/>
        <end position="193"/>
    </location>
</feature>
<keyword evidence="5" id="KW-0460">Magnesium</keyword>
<dbReference type="SUPFAM" id="SSF51283">
    <property type="entry name" value="dUTPase-like"/>
    <property type="match status" value="1"/>
</dbReference>
<comment type="cofactor">
    <cofactor evidence="5">
        <name>Mg(2+)</name>
        <dbReference type="ChEBI" id="CHEBI:18420"/>
    </cofactor>
</comment>
<evidence type="ECO:0000256" key="5">
    <source>
        <dbReference type="HAMAP-Rule" id="MF_00116"/>
    </source>
</evidence>
<gene>
    <name evidence="5 8" type="primary">dut</name>
    <name evidence="8" type="ORF">KHU32_05850</name>
</gene>
<evidence type="ECO:0000256" key="6">
    <source>
        <dbReference type="SAM" id="MobiDB-lite"/>
    </source>
</evidence>
<comment type="pathway">
    <text evidence="5">Pyrimidine metabolism; dUMP biosynthesis; dUMP from dCTP (dUTP route): step 2/2.</text>
</comment>
<feature type="compositionally biased region" description="Basic and acidic residues" evidence="6">
    <location>
        <begin position="259"/>
        <end position="272"/>
    </location>
</feature>
<keyword evidence="3 5" id="KW-0546">Nucleotide metabolism</keyword>
<feature type="compositionally biased region" description="Basic and acidic residues" evidence="6">
    <location>
        <begin position="162"/>
        <end position="172"/>
    </location>
</feature>
<feature type="region of interest" description="Disordered" evidence="6">
    <location>
        <begin position="1"/>
        <end position="328"/>
    </location>
</feature>
<feature type="binding site" evidence="5">
    <location>
        <begin position="411"/>
        <end position="413"/>
    </location>
    <ligand>
        <name>substrate</name>
    </ligand>
</feature>
<dbReference type="InterPro" id="IPR008181">
    <property type="entry name" value="dUTPase"/>
</dbReference>
<sequence>MGRRGRDRPYPPGALGGGGGGGAGLGEPAGADGPGPGGGSGGLRAARDAGPRAGRAGDEPCHVGPSGDGRECGAAGGARHPLRGAGRGAHGRARERPRPPVRAGGDAGGDPRALRRGAAEGPPRPRHGRADAGADRSGSLHLQPQQRQAGLCHRRRPGGAGRPRDAGERADQPGRASGRHLEARRIRPRDAGRLRGRAAGRCCHLRRCRGRLAGGAGGEPEAQEGAGRGRADAGHGPQSRHPGDHLDPYRAPEAGGRLRRGDRAGDRERPEEAGPQGLRLDRGERRLGRRLRRRRQHRPSGERRRRRGLAQDAQGRSGGPTGRARGGVFPVKVLVQRLPHAEGLPLPTYATSGAAGMDLLAAKAMTVPAGGRALVPTGLCIALPEGYEMQVRPRSGLALKHGITLPNAPGTVDEDYRGEVGVILLNTGSEPFEIARGDRIAQAVFAPVTRAQWEEVVVLPETQRGGGGFGSTGRQ</sequence>
<organism evidence="8 9">
    <name type="scientific">Roseococcus pinisoli</name>
    <dbReference type="NCBI Taxonomy" id="2835040"/>
    <lineage>
        <taxon>Bacteria</taxon>
        <taxon>Pseudomonadati</taxon>
        <taxon>Pseudomonadota</taxon>
        <taxon>Alphaproteobacteria</taxon>
        <taxon>Acetobacterales</taxon>
        <taxon>Roseomonadaceae</taxon>
        <taxon>Roseococcus</taxon>
    </lineage>
</organism>
<dbReference type="GO" id="GO:0004170">
    <property type="term" value="F:dUTP diphosphatase activity"/>
    <property type="evidence" value="ECO:0007669"/>
    <property type="project" value="UniProtKB-EC"/>
</dbReference>
<evidence type="ECO:0000256" key="1">
    <source>
        <dbReference type="ARBA" id="ARBA00006581"/>
    </source>
</evidence>
<feature type="compositionally biased region" description="Basic residues" evidence="6">
    <location>
        <begin position="287"/>
        <end position="308"/>
    </location>
</feature>
<feature type="binding site" evidence="5">
    <location>
        <begin position="394"/>
        <end position="396"/>
    </location>
    <ligand>
        <name>substrate</name>
    </ligand>
</feature>
<comment type="catalytic activity">
    <reaction evidence="4 5">
        <text>dUTP + H2O = dUMP + diphosphate + H(+)</text>
        <dbReference type="Rhea" id="RHEA:10248"/>
        <dbReference type="ChEBI" id="CHEBI:15377"/>
        <dbReference type="ChEBI" id="CHEBI:15378"/>
        <dbReference type="ChEBI" id="CHEBI:33019"/>
        <dbReference type="ChEBI" id="CHEBI:61555"/>
        <dbReference type="ChEBI" id="CHEBI:246422"/>
        <dbReference type="EC" id="3.6.1.23"/>
    </reaction>
</comment>
<dbReference type="NCBIfam" id="TIGR00576">
    <property type="entry name" value="dut"/>
    <property type="match status" value="1"/>
</dbReference>
<dbReference type="NCBIfam" id="NF001862">
    <property type="entry name" value="PRK00601.1"/>
    <property type="match status" value="1"/>
</dbReference>
<feature type="compositionally biased region" description="Gly residues" evidence="6">
    <location>
        <begin position="14"/>
        <end position="42"/>
    </location>
</feature>
<feature type="compositionally biased region" description="Basic and acidic residues" evidence="6">
    <location>
        <begin position="45"/>
        <end position="61"/>
    </location>
</feature>
<accession>A0ABS5Q9Q3</accession>
<keyword evidence="9" id="KW-1185">Reference proteome</keyword>
<name>A0ABS5Q9Q3_9PROT</name>
<dbReference type="Pfam" id="PF00692">
    <property type="entry name" value="dUTPase"/>
    <property type="match status" value="1"/>
</dbReference>
<keyword evidence="5" id="KW-0479">Metal-binding</keyword>
<comment type="caution">
    <text evidence="5">Lacks conserved residue(s) required for the propagation of feature annotation.</text>
</comment>
<evidence type="ECO:0000256" key="3">
    <source>
        <dbReference type="ARBA" id="ARBA00023080"/>
    </source>
</evidence>
<comment type="function">
    <text evidence="5">This enzyme is involved in nucleotide metabolism: it produces dUMP, the immediate precursor of thymidine nucleotides and it decreases the intracellular concentration of dUTP so that uracil cannot be incorporated into DNA.</text>
</comment>
<feature type="compositionally biased region" description="Gly residues" evidence="6">
    <location>
        <begin position="316"/>
        <end position="325"/>
    </location>
</feature>
<evidence type="ECO:0000259" key="7">
    <source>
        <dbReference type="Pfam" id="PF00692"/>
    </source>
</evidence>
<evidence type="ECO:0000256" key="4">
    <source>
        <dbReference type="ARBA" id="ARBA00047686"/>
    </source>
</evidence>
<protein>
    <recommendedName>
        <fullName evidence="5">Deoxyuridine 5'-triphosphate nucleotidohydrolase</fullName>
        <shortName evidence="5">dUTPase</shortName>
        <ecNumber evidence="5">3.6.1.23</ecNumber>
    </recommendedName>
    <alternativeName>
        <fullName evidence="5">dUTP pyrophosphatase</fullName>
    </alternativeName>
</protein>
<dbReference type="InterPro" id="IPR029054">
    <property type="entry name" value="dUTPase-like"/>
</dbReference>
<dbReference type="Gene3D" id="2.70.40.10">
    <property type="match status" value="1"/>
</dbReference>
<dbReference type="InterPro" id="IPR033704">
    <property type="entry name" value="dUTPase_trimeric"/>
</dbReference>
<feature type="binding site" evidence="5">
    <location>
        <position position="407"/>
    </location>
    <ligand>
        <name>substrate</name>
    </ligand>
</feature>
<dbReference type="HAMAP" id="MF_00116">
    <property type="entry name" value="dUTPase_bact"/>
    <property type="match status" value="1"/>
</dbReference>
<dbReference type="EC" id="3.6.1.23" evidence="5"/>
<dbReference type="Proteomes" id="UP000766336">
    <property type="component" value="Unassembled WGS sequence"/>
</dbReference>
<evidence type="ECO:0000256" key="2">
    <source>
        <dbReference type="ARBA" id="ARBA00022801"/>
    </source>
</evidence>
<reference evidence="8 9" key="1">
    <citation type="submission" date="2021-05" db="EMBL/GenBank/DDBJ databases">
        <title>Roseococcus sp. XZZS9, whole genome shotgun sequencing project.</title>
        <authorList>
            <person name="Zhao G."/>
            <person name="Shen L."/>
        </authorList>
    </citation>
    <scope>NUCLEOTIDE SEQUENCE [LARGE SCALE GENOMIC DNA]</scope>
    <source>
        <strain evidence="8 9">XZZS9</strain>
    </source>
</reference>
<proteinExistence type="inferred from homology"/>
<dbReference type="PANTHER" id="PTHR11241:SF0">
    <property type="entry name" value="DEOXYURIDINE 5'-TRIPHOSPHATE NUCLEOTIDOHYDROLASE"/>
    <property type="match status" value="1"/>
</dbReference>
<comment type="similarity">
    <text evidence="1 5">Belongs to the dUTPase family.</text>
</comment>
<dbReference type="PANTHER" id="PTHR11241">
    <property type="entry name" value="DEOXYURIDINE 5'-TRIPHOSPHATE NUCLEOTIDOHYDROLASE"/>
    <property type="match status" value="1"/>
</dbReference>
<evidence type="ECO:0000313" key="8">
    <source>
        <dbReference type="EMBL" id="MBS7810450.1"/>
    </source>
</evidence>
<feature type="domain" description="dUTPase-like" evidence="7">
    <location>
        <begin position="345"/>
        <end position="473"/>
    </location>
</feature>
<dbReference type="EMBL" id="JAHCDA010000001">
    <property type="protein sequence ID" value="MBS7810450.1"/>
    <property type="molecule type" value="Genomic_DNA"/>
</dbReference>